<organism evidence="1 2">
    <name type="scientific">Azospirillum baldaniorum</name>
    <dbReference type="NCBI Taxonomy" id="1064539"/>
    <lineage>
        <taxon>Bacteria</taxon>
        <taxon>Pseudomonadati</taxon>
        <taxon>Pseudomonadota</taxon>
        <taxon>Alphaproteobacteria</taxon>
        <taxon>Rhodospirillales</taxon>
        <taxon>Azospirillaceae</taxon>
        <taxon>Azospirillum</taxon>
    </lineage>
</organism>
<dbReference type="KEGG" id="abs:AZOBR_p440038"/>
<proteinExistence type="predicted"/>
<gene>
    <name evidence="1" type="ORF">AZOBR_p440038</name>
</gene>
<evidence type="ECO:0000313" key="2">
    <source>
        <dbReference type="Proteomes" id="UP000007319"/>
    </source>
</evidence>
<protein>
    <submittedName>
        <fullName evidence="1">Uncharacterized protein</fullName>
    </submittedName>
</protein>
<dbReference type="Proteomes" id="UP000007319">
    <property type="component" value="Plasmid AZOBR_p4"/>
</dbReference>
<evidence type="ECO:0000313" key="1">
    <source>
        <dbReference type="EMBL" id="CCD03325.1"/>
    </source>
</evidence>
<dbReference type="AlphaFoldDB" id="A0A9P1K0I7"/>
<accession>A0A9P1K0I7</accession>
<keyword evidence="2" id="KW-1185">Reference proteome</keyword>
<reference evidence="1 2" key="1">
    <citation type="journal article" date="2011" name="PLoS Genet.">
        <title>Azospirillum genomes reveal transition of bacteria from aquatic to terrestrial environments.</title>
        <authorList>
            <person name="Wisniewski-Dye F."/>
            <person name="Borziak K."/>
            <person name="Khalsa-Moyers G."/>
            <person name="Alexandre G."/>
            <person name="Sukharnikov L.O."/>
            <person name="Wuichet K."/>
            <person name="Hurst G.B."/>
            <person name="McDonald W.H."/>
            <person name="Robertson J.S."/>
            <person name="Barbe V."/>
            <person name="Calteau A."/>
            <person name="Rouy Z."/>
            <person name="Mangenot S."/>
            <person name="Prigent-Combaret C."/>
            <person name="Normand P."/>
            <person name="Boyer M."/>
            <person name="Siguier P."/>
            <person name="Dessaux Y."/>
            <person name="Elmerich C."/>
            <person name="Condemine G."/>
            <person name="Krishnen G."/>
            <person name="Kennedy I."/>
            <person name="Paterson A.H."/>
            <person name="Gonzalez V."/>
            <person name="Mavingui P."/>
            <person name="Zhulin I.B."/>
        </authorList>
    </citation>
    <scope>NUCLEOTIDE SEQUENCE [LARGE SCALE GENOMIC DNA]</scope>
    <source>
        <strain evidence="1 2">Sp245</strain>
    </source>
</reference>
<name>A0A9P1K0I7_9PROT</name>
<sequence length="28" mass="3307">MRLTIYGLSNIRNLQTAFKNLHQQVISF</sequence>
<keyword evidence="1" id="KW-0614">Plasmid</keyword>
<dbReference type="EMBL" id="HE577331">
    <property type="protein sequence ID" value="CCD03325.1"/>
    <property type="molecule type" value="Genomic_DNA"/>
</dbReference>
<geneLocation type="plasmid" evidence="1 2">
    <name>AZOBR_p4</name>
</geneLocation>